<dbReference type="PANTHER" id="PTHR31764:SF0">
    <property type="entry name" value="GENERATIVE CELL SPECIFIC-1_HAP2 DOMAIN-CONTAINING PROTEIN"/>
    <property type="match status" value="1"/>
</dbReference>
<keyword evidence="15" id="KW-1185">Reference proteome</keyword>
<evidence type="ECO:0000256" key="5">
    <source>
        <dbReference type="ARBA" id="ARBA00022729"/>
    </source>
</evidence>
<evidence type="ECO:0000256" key="3">
    <source>
        <dbReference type="ARBA" id="ARBA00022475"/>
    </source>
</evidence>
<evidence type="ECO:0000256" key="11">
    <source>
        <dbReference type="SAM" id="MobiDB-lite"/>
    </source>
</evidence>
<feature type="domain" description="Generative cell specific-1/HAP2" evidence="14">
    <location>
        <begin position="46"/>
        <end position="587"/>
    </location>
</feature>
<gene>
    <name evidence="16" type="primary">LOC106777500</name>
</gene>
<proteinExistence type="inferred from homology"/>
<name>A0A3Q0EMI4_VIGRR</name>
<evidence type="ECO:0000256" key="4">
    <source>
        <dbReference type="ARBA" id="ARBA00022692"/>
    </source>
</evidence>
<dbReference type="GO" id="GO:0008289">
    <property type="term" value="F:lipid binding"/>
    <property type="evidence" value="ECO:0007669"/>
    <property type="project" value="UniProtKB-KW"/>
</dbReference>
<evidence type="ECO:0000256" key="12">
    <source>
        <dbReference type="SAM" id="Phobius"/>
    </source>
</evidence>
<dbReference type="InterPro" id="IPR040326">
    <property type="entry name" value="HAP2/GCS1"/>
</dbReference>
<keyword evidence="9" id="KW-1015">Disulfide bond</keyword>
<feature type="transmembrane region" description="Helical" evidence="12">
    <location>
        <begin position="590"/>
        <end position="611"/>
    </location>
</feature>
<feature type="compositionally biased region" description="Basic and acidic residues" evidence="11">
    <location>
        <begin position="745"/>
        <end position="754"/>
    </location>
</feature>
<evidence type="ECO:0000256" key="7">
    <source>
        <dbReference type="ARBA" id="ARBA00023121"/>
    </source>
</evidence>
<dbReference type="GeneID" id="106777500"/>
<evidence type="ECO:0000256" key="6">
    <source>
        <dbReference type="ARBA" id="ARBA00022989"/>
    </source>
</evidence>
<keyword evidence="7" id="KW-0446">Lipid-binding</keyword>
<feature type="compositionally biased region" description="Basic residues" evidence="11">
    <location>
        <begin position="714"/>
        <end position="724"/>
    </location>
</feature>
<dbReference type="RefSeq" id="XP_022631594.1">
    <property type="nucleotide sequence ID" value="XM_022775873.1"/>
</dbReference>
<keyword evidence="5 13" id="KW-0732">Signal</keyword>
<evidence type="ECO:0000256" key="10">
    <source>
        <dbReference type="ARBA" id="ARBA00023279"/>
    </source>
</evidence>
<evidence type="ECO:0000256" key="13">
    <source>
        <dbReference type="SAM" id="SignalP"/>
    </source>
</evidence>
<evidence type="ECO:0000256" key="8">
    <source>
        <dbReference type="ARBA" id="ARBA00023136"/>
    </source>
</evidence>
<comment type="similarity">
    <text evidence="2">Belongs to the HAP2/GCS1 family.</text>
</comment>
<keyword evidence="6 12" id="KW-1133">Transmembrane helix</keyword>
<keyword evidence="3" id="KW-1003">Cell membrane</keyword>
<accession>A0A3Q0EMI4</accession>
<comment type="subcellular location">
    <subcellularLocation>
        <location evidence="1">Cell membrane</location>
        <topology evidence="1">Single-pass type I membrane protein</topology>
    </subcellularLocation>
</comment>
<feature type="region of interest" description="Disordered" evidence="11">
    <location>
        <begin position="713"/>
        <end position="781"/>
    </location>
</feature>
<evidence type="ECO:0000256" key="2">
    <source>
        <dbReference type="ARBA" id="ARBA00010929"/>
    </source>
</evidence>
<feature type="region of interest" description="Disordered" evidence="11">
    <location>
        <begin position="642"/>
        <end position="663"/>
    </location>
</feature>
<dbReference type="Proteomes" id="UP000087766">
    <property type="component" value="Chromosome 11"/>
</dbReference>
<evidence type="ECO:0000256" key="1">
    <source>
        <dbReference type="ARBA" id="ARBA00004251"/>
    </source>
</evidence>
<sequence>MAFHSRISVTLIIFILSFFLVFRVNGIQIISKSKLEKCEKNSDSKNLNCTTKIVVNMAVPSGSSGGEASIVAELVEVEENSTRKMQTLRIPPVITINKTSAYALYELTYIRDVPYKPEEYYVQTRKCEPDAGANVVKICERQAMFYLFYYDQGLTSLDYVDFTAWFLVCRLRDEEGHIIENTQPICCPCGPQRRMPSSCGNFFDKLTKGKANTAHCVRFPGDWFHVFGIGRRTLGFSVRIQVKSGTKISEVVVAPESRTVISDDKFLRVNLIGDYVGYTNIPSFEDFYLVVPRQGSPGQPQNLGRNISMWMLLERVRFTLDSVECNKIGVSYEAFNRQPNFCSSPFWTCLHNQLWNFREADLNRISRNQVPLYGLEGRFERINQHPSAGSYSFSIGITEVLNTNLVLELSANDVEYVYQRSPGKIISVSVPTFEALTQFGVARITTKNTGEVEASYGLTFNCSKDITLMEEQFLIMKPNEITTRSFKLYPSNDQASKYFCAAILKDSDYNEVDRAECQFATTATVLDNGTQGMPFQPPETSLNGFFDSIENLWNKLWTSLTEFMTGRTCRQKCSGFFDFKCHIQYVCLSWVMMFGLFLAIFPTVLVLLWLLHQKGLFDPLYDWWDDLLDADEQIVMDKRKTTTDKGHHHIHDNNHHKQEFRRPNYNARYRGRTAYEHKLKHSGRSSDYFDDLRHIHKEMHKHSDYFDLSDHVHKEMHKHGHKKKNMDNQQHTADHPAHHKHRKKWDSSEGQLKEKKLKHDKVRQENYGKHRQVQLDEPEDE</sequence>
<feature type="compositionally biased region" description="Basic and acidic residues" evidence="11">
    <location>
        <begin position="642"/>
        <end position="662"/>
    </location>
</feature>
<keyword evidence="8 12" id="KW-0472">Membrane</keyword>
<dbReference type="PANTHER" id="PTHR31764">
    <property type="entry name" value="PROTEIN HAPLESS 2"/>
    <property type="match status" value="1"/>
</dbReference>
<keyword evidence="10" id="KW-0278">Fertilization</keyword>
<dbReference type="STRING" id="3916.A0A3Q0EMI4"/>
<dbReference type="OrthoDB" id="272303at2759"/>
<reference evidence="16" key="2">
    <citation type="submission" date="2025-08" db="UniProtKB">
        <authorList>
            <consortium name="RefSeq"/>
        </authorList>
    </citation>
    <scope>IDENTIFICATION</scope>
    <source>
        <tissue evidence="16">Leaf</tissue>
    </source>
</reference>
<evidence type="ECO:0000313" key="15">
    <source>
        <dbReference type="Proteomes" id="UP000087766"/>
    </source>
</evidence>
<feature type="signal peptide" evidence="13">
    <location>
        <begin position="1"/>
        <end position="26"/>
    </location>
</feature>
<feature type="chain" id="PRO_5018076384" evidence="13">
    <location>
        <begin position="27"/>
        <end position="781"/>
    </location>
</feature>
<dbReference type="Pfam" id="PF10699">
    <property type="entry name" value="HAP2-GCS1"/>
    <property type="match status" value="1"/>
</dbReference>
<dbReference type="GO" id="GO:0005886">
    <property type="term" value="C:plasma membrane"/>
    <property type="evidence" value="ECO:0007669"/>
    <property type="project" value="UniProtKB-SubCell"/>
</dbReference>
<protein>
    <submittedName>
        <fullName evidence="16">Protein HAPLESS 2 isoform X1</fullName>
    </submittedName>
</protein>
<dbReference type="AlphaFoldDB" id="A0A3Q0EMI4"/>
<evidence type="ECO:0000313" key="16">
    <source>
        <dbReference type="RefSeq" id="XP_022631594.1"/>
    </source>
</evidence>
<keyword evidence="4 12" id="KW-0812">Transmembrane</keyword>
<reference evidence="15" key="1">
    <citation type="journal article" date="2014" name="Nat. Commun.">
        <title>Genome sequence of mungbean and insights into evolution within Vigna species.</title>
        <authorList>
            <person name="Kang Y.J."/>
            <person name="Kim S.K."/>
            <person name="Kim M.Y."/>
            <person name="Lestari P."/>
            <person name="Kim K.H."/>
            <person name="Ha B.K."/>
            <person name="Jun T.H."/>
            <person name="Hwang W.J."/>
            <person name="Lee T."/>
            <person name="Lee J."/>
            <person name="Shim S."/>
            <person name="Yoon M.Y."/>
            <person name="Jang Y.E."/>
            <person name="Han K.S."/>
            <person name="Taeprayoon P."/>
            <person name="Yoon N."/>
            <person name="Somta P."/>
            <person name="Tanya P."/>
            <person name="Kim K.S."/>
            <person name="Gwag J.G."/>
            <person name="Moon J.K."/>
            <person name="Lee Y.H."/>
            <person name="Park B.S."/>
            <person name="Bombarely A."/>
            <person name="Doyle J.J."/>
            <person name="Jackson S.A."/>
            <person name="Schafleitner R."/>
            <person name="Srinives P."/>
            <person name="Varshney R.K."/>
            <person name="Lee S.H."/>
        </authorList>
    </citation>
    <scope>NUCLEOTIDE SEQUENCE [LARGE SCALE GENOMIC DNA]</scope>
    <source>
        <strain evidence="15">cv. VC1973A</strain>
    </source>
</reference>
<organism evidence="15 16">
    <name type="scientific">Vigna radiata var. radiata</name>
    <name type="common">Mung bean</name>
    <name type="synonym">Phaseolus aureus</name>
    <dbReference type="NCBI Taxonomy" id="3916"/>
    <lineage>
        <taxon>Eukaryota</taxon>
        <taxon>Viridiplantae</taxon>
        <taxon>Streptophyta</taxon>
        <taxon>Embryophyta</taxon>
        <taxon>Tracheophyta</taxon>
        <taxon>Spermatophyta</taxon>
        <taxon>Magnoliopsida</taxon>
        <taxon>eudicotyledons</taxon>
        <taxon>Gunneridae</taxon>
        <taxon>Pentapetalae</taxon>
        <taxon>rosids</taxon>
        <taxon>fabids</taxon>
        <taxon>Fabales</taxon>
        <taxon>Fabaceae</taxon>
        <taxon>Papilionoideae</taxon>
        <taxon>50 kb inversion clade</taxon>
        <taxon>NPAAA clade</taxon>
        <taxon>indigoferoid/millettioid clade</taxon>
        <taxon>Phaseoleae</taxon>
        <taxon>Vigna</taxon>
    </lineage>
</organism>
<evidence type="ECO:0000259" key="14">
    <source>
        <dbReference type="Pfam" id="PF10699"/>
    </source>
</evidence>
<evidence type="ECO:0000256" key="9">
    <source>
        <dbReference type="ARBA" id="ARBA00023157"/>
    </source>
</evidence>
<dbReference type="InterPro" id="IPR018928">
    <property type="entry name" value="HAP2/GCS1_dom"/>
</dbReference>